<dbReference type="PROSITE" id="PS50920">
    <property type="entry name" value="SOLCAR"/>
    <property type="match status" value="2"/>
</dbReference>
<proteinExistence type="inferred from homology"/>
<evidence type="ECO:0000256" key="5">
    <source>
        <dbReference type="ARBA" id="ARBA00022737"/>
    </source>
</evidence>
<keyword evidence="3" id="KW-0813">Transport</keyword>
<dbReference type="VEuPathDB" id="CryptoDB:Cvel_3478"/>
<dbReference type="PhylomeDB" id="A0A0G4FL92"/>
<feature type="region of interest" description="Disordered" evidence="9">
    <location>
        <begin position="536"/>
        <end position="578"/>
    </location>
</feature>
<comment type="subcellular location">
    <subcellularLocation>
        <location evidence="1">Membrane</location>
        <topology evidence="1">Multi-pass membrane protein</topology>
    </subcellularLocation>
</comment>
<dbReference type="AlphaFoldDB" id="A0A0G4FL92"/>
<evidence type="ECO:0000256" key="10">
    <source>
        <dbReference type="SAM" id="SignalP"/>
    </source>
</evidence>
<evidence type="ECO:0000256" key="9">
    <source>
        <dbReference type="SAM" id="MobiDB-lite"/>
    </source>
</evidence>
<dbReference type="SUPFAM" id="SSF103506">
    <property type="entry name" value="Mitochondrial carrier"/>
    <property type="match status" value="1"/>
</dbReference>
<keyword evidence="7 8" id="KW-0472">Membrane</keyword>
<dbReference type="InterPro" id="IPR023395">
    <property type="entry name" value="MCP_dom_sf"/>
</dbReference>
<protein>
    <recommendedName>
        <fullName evidence="12">Mitochondrial carrier protein</fullName>
    </recommendedName>
</protein>
<sequence>MRSMRSSGIWVLPLLLLLRWAAGANGVVMQKQVDAPVRFGLTRSDRLSLKFFPSSDRNSERSKRARRQPSPLSSSSLLKVPQSGRFSFIHRRRDNRMHTTVSAAYATPRVRTEEAKGVVTASGDPLSSRLWLKSLLAGAITAVIVTIALHPLDTLKILVQQNPGTSWHLILRDMAASKGVVPTVARLYQGAVTSALSVAPSSAVKMAGFEIFRAWGLPEFFSAACGQFFASTLRAPLEVLKLRLQAGLESSFWAAAGDVLRTEGVLGLYKGNTCTILRDFPHWAFSLVIYEWLKPRLIARRVHLISSDSEEEGGSTKGKRVFSLRRWRKKRKGGGMVQMSTEIKKEESSKKVLKVPDDEIAARSFLMVVSSLCSLIGGVISTPMDVVKTKVQTGGAPSILQAASELFQNGGTQVFFRGSSQRLLYITVMGGVYFPLYDLSLHFLDILNEKVGLFERVDRMQQQRRMQRHQTGNKKGLVGGGAGKVDQPEKKEVSNSQRSRKREKAGQKRREGEAFISSLKLRKSFNSAVRRRPSTLCLRNSKRRMPELGGGSDDPLSICLRSSKPVGTPAKGGSPCAASAVPLERRYAGTAQTGGEDVEGDEIR</sequence>
<feature type="region of interest" description="Disordered" evidence="9">
    <location>
        <begin position="462"/>
        <end position="512"/>
    </location>
</feature>
<gene>
    <name evidence="11" type="ORF">Cvel_3478</name>
</gene>
<evidence type="ECO:0000256" key="1">
    <source>
        <dbReference type="ARBA" id="ARBA00004141"/>
    </source>
</evidence>
<reference evidence="11" key="1">
    <citation type="submission" date="2014-11" db="EMBL/GenBank/DDBJ databases">
        <authorList>
            <person name="Otto D Thomas"/>
            <person name="Naeem Raeece"/>
        </authorList>
    </citation>
    <scope>NUCLEOTIDE SEQUENCE</scope>
</reference>
<dbReference type="PANTHER" id="PTHR45667">
    <property type="entry name" value="S-ADENOSYLMETHIONINE MITOCHONDRIAL CARRIER PROTEIN"/>
    <property type="match status" value="1"/>
</dbReference>
<keyword evidence="6" id="KW-1133">Transmembrane helix</keyword>
<keyword evidence="4 8" id="KW-0812">Transmembrane</keyword>
<dbReference type="InterPro" id="IPR002067">
    <property type="entry name" value="MCP"/>
</dbReference>
<dbReference type="InterPro" id="IPR018108">
    <property type="entry name" value="MCP_transmembrane"/>
</dbReference>
<feature type="compositionally biased region" description="Low complexity" evidence="9">
    <location>
        <begin position="69"/>
        <end position="78"/>
    </location>
</feature>
<organism evidence="11">
    <name type="scientific">Chromera velia CCMP2878</name>
    <dbReference type="NCBI Taxonomy" id="1169474"/>
    <lineage>
        <taxon>Eukaryota</taxon>
        <taxon>Sar</taxon>
        <taxon>Alveolata</taxon>
        <taxon>Colpodellida</taxon>
        <taxon>Chromeraceae</taxon>
        <taxon>Chromera</taxon>
    </lineage>
</organism>
<feature type="chain" id="PRO_5005189246" description="Mitochondrial carrier protein" evidence="10">
    <location>
        <begin position="27"/>
        <end position="604"/>
    </location>
</feature>
<feature type="signal peptide" evidence="10">
    <location>
        <begin position="1"/>
        <end position="26"/>
    </location>
</feature>
<dbReference type="PRINTS" id="PR00926">
    <property type="entry name" value="MITOCARRIER"/>
</dbReference>
<dbReference type="GO" id="GO:0055085">
    <property type="term" value="P:transmembrane transport"/>
    <property type="evidence" value="ECO:0007669"/>
    <property type="project" value="InterPro"/>
</dbReference>
<feature type="repeat" description="Solcar" evidence="8">
    <location>
        <begin position="369"/>
        <end position="443"/>
    </location>
</feature>
<dbReference type="Gene3D" id="1.50.40.10">
    <property type="entry name" value="Mitochondrial carrier domain"/>
    <property type="match status" value="2"/>
</dbReference>
<comment type="similarity">
    <text evidence="2">Belongs to the mitochondrial carrier (TC 2.A.29) family.</text>
</comment>
<evidence type="ECO:0000256" key="6">
    <source>
        <dbReference type="ARBA" id="ARBA00022989"/>
    </source>
</evidence>
<dbReference type="EMBL" id="CDMZ01000452">
    <property type="protein sequence ID" value="CEM14686.1"/>
    <property type="molecule type" value="Genomic_DNA"/>
</dbReference>
<feature type="region of interest" description="Disordered" evidence="9">
    <location>
        <begin position="52"/>
        <end position="78"/>
    </location>
</feature>
<evidence type="ECO:0000256" key="2">
    <source>
        <dbReference type="ARBA" id="ARBA00006375"/>
    </source>
</evidence>
<evidence type="ECO:0000256" key="3">
    <source>
        <dbReference type="ARBA" id="ARBA00022448"/>
    </source>
</evidence>
<dbReference type="GO" id="GO:0016020">
    <property type="term" value="C:membrane"/>
    <property type="evidence" value="ECO:0007669"/>
    <property type="project" value="UniProtKB-SubCell"/>
</dbReference>
<evidence type="ECO:0000256" key="8">
    <source>
        <dbReference type="PROSITE-ProRule" id="PRU00282"/>
    </source>
</evidence>
<evidence type="ECO:0000256" key="4">
    <source>
        <dbReference type="ARBA" id="ARBA00022692"/>
    </source>
</evidence>
<dbReference type="Pfam" id="PF00153">
    <property type="entry name" value="Mito_carr"/>
    <property type="match status" value="3"/>
</dbReference>
<evidence type="ECO:0000313" key="11">
    <source>
        <dbReference type="EMBL" id="CEM14686.1"/>
    </source>
</evidence>
<accession>A0A0G4FL92</accession>
<keyword evidence="10" id="KW-0732">Signal</keyword>
<evidence type="ECO:0008006" key="12">
    <source>
        <dbReference type="Google" id="ProtNLM"/>
    </source>
</evidence>
<name>A0A0G4FL92_9ALVE</name>
<keyword evidence="5" id="KW-0677">Repeat</keyword>
<evidence type="ECO:0000256" key="7">
    <source>
        <dbReference type="ARBA" id="ARBA00023136"/>
    </source>
</evidence>
<feature type="repeat" description="Solcar" evidence="8">
    <location>
        <begin position="214"/>
        <end position="296"/>
    </location>
</feature>